<comment type="caution">
    <text evidence="7">The sequence shown here is derived from an EMBL/GenBank/DDBJ whole genome shotgun (WGS) entry which is preliminary data.</text>
</comment>
<evidence type="ECO:0000256" key="6">
    <source>
        <dbReference type="PIRSR" id="PIRSR602678-1"/>
    </source>
</evidence>
<feature type="binding site" evidence="6">
    <location>
        <position position="65"/>
    </location>
    <ligand>
        <name>a divalent metal cation</name>
        <dbReference type="ChEBI" id="CHEBI:60240"/>
        <label>1</label>
    </ligand>
</feature>
<dbReference type="PANTHER" id="PTHR13799">
    <property type="entry name" value="NGG1 INTERACTING FACTOR 3"/>
    <property type="match status" value="1"/>
</dbReference>
<feature type="binding site" evidence="6">
    <location>
        <position position="103"/>
    </location>
    <ligand>
        <name>a divalent metal cation</name>
        <dbReference type="ChEBI" id="CHEBI:60240"/>
        <label>1</label>
    </ligand>
</feature>
<dbReference type="InterPro" id="IPR015867">
    <property type="entry name" value="N-reg_PII/ATP_PRibTrfase_C"/>
</dbReference>
<evidence type="ECO:0000256" key="2">
    <source>
        <dbReference type="ARBA" id="ARBA00011643"/>
    </source>
</evidence>
<gene>
    <name evidence="7" type="ORF">C7P63_00365</name>
</gene>
<evidence type="ECO:0000313" key="8">
    <source>
        <dbReference type="Proteomes" id="UP000277864"/>
    </source>
</evidence>
<organism evidence="7 8">
    <name type="scientific">Vagococcus humatus</name>
    <dbReference type="NCBI Taxonomy" id="1889241"/>
    <lineage>
        <taxon>Bacteria</taxon>
        <taxon>Bacillati</taxon>
        <taxon>Bacillota</taxon>
        <taxon>Bacilli</taxon>
        <taxon>Lactobacillales</taxon>
        <taxon>Enterococcaceae</taxon>
        <taxon>Vagococcus</taxon>
    </lineage>
</organism>
<dbReference type="Gene3D" id="3.30.70.120">
    <property type="match status" value="1"/>
</dbReference>
<dbReference type="InterPro" id="IPR017221">
    <property type="entry name" value="DUF34/NIF3_bac"/>
</dbReference>
<dbReference type="OrthoDB" id="9792792at2"/>
<dbReference type="EMBL" id="PXZH01000001">
    <property type="protein sequence ID" value="RST89570.1"/>
    <property type="molecule type" value="Genomic_DNA"/>
</dbReference>
<evidence type="ECO:0000256" key="5">
    <source>
        <dbReference type="PIRNR" id="PIRNR037489"/>
    </source>
</evidence>
<protein>
    <recommendedName>
        <fullName evidence="3 5">GTP cyclohydrolase 1 type 2 homolog</fullName>
    </recommendedName>
</protein>
<dbReference type="NCBIfam" id="TIGR00486">
    <property type="entry name" value="YbgI_SA1388"/>
    <property type="match status" value="1"/>
</dbReference>
<comment type="subunit">
    <text evidence="2">Homohexamer.</text>
</comment>
<accession>A0A3S0A5P8</accession>
<comment type="similarity">
    <text evidence="1 5">Belongs to the GTP cyclohydrolase I type 2/NIF3 family.</text>
</comment>
<keyword evidence="8" id="KW-1185">Reference proteome</keyword>
<dbReference type="GO" id="GO:0046872">
    <property type="term" value="F:metal ion binding"/>
    <property type="evidence" value="ECO:0007669"/>
    <property type="project" value="UniProtKB-UniRule"/>
</dbReference>
<name>A0A3S0A5P8_9ENTE</name>
<feature type="binding site" evidence="6">
    <location>
        <position position="330"/>
    </location>
    <ligand>
        <name>a divalent metal cation</name>
        <dbReference type="ChEBI" id="CHEBI:60240"/>
        <label>1</label>
    </ligand>
</feature>
<dbReference type="GO" id="GO:0005737">
    <property type="term" value="C:cytoplasm"/>
    <property type="evidence" value="ECO:0007669"/>
    <property type="project" value="TreeGrafter"/>
</dbReference>
<dbReference type="PANTHER" id="PTHR13799:SF14">
    <property type="entry name" value="GTP CYCLOHYDROLASE 1 TYPE 2 HOMOLOG"/>
    <property type="match status" value="1"/>
</dbReference>
<proteinExistence type="inferred from homology"/>
<evidence type="ECO:0000256" key="4">
    <source>
        <dbReference type="ARBA" id="ARBA00022723"/>
    </source>
</evidence>
<dbReference type="InterPro" id="IPR002678">
    <property type="entry name" value="DUF34/NIF3"/>
</dbReference>
<dbReference type="InterPro" id="IPR036069">
    <property type="entry name" value="DUF34/NIF3_sf"/>
</dbReference>
<dbReference type="FunFam" id="3.40.1390.30:FF:000001">
    <property type="entry name" value="GTP cyclohydrolase 1 type 2"/>
    <property type="match status" value="1"/>
</dbReference>
<feature type="binding site" evidence="6">
    <location>
        <position position="333"/>
    </location>
    <ligand>
        <name>a divalent metal cation</name>
        <dbReference type="ChEBI" id="CHEBI:60240"/>
        <label>1</label>
    </ligand>
</feature>
<dbReference type="PIRSF" id="PIRSF037489">
    <property type="entry name" value="UCP037489_NIF3_YqfO"/>
    <property type="match status" value="1"/>
</dbReference>
<reference evidence="7 8" key="1">
    <citation type="submission" date="2018-03" db="EMBL/GenBank/DDBJ databases">
        <authorList>
            <person name="Gulvik C.A."/>
        </authorList>
    </citation>
    <scope>NUCLEOTIDE SEQUENCE [LARGE SCALE GENOMIC DNA]</scope>
    <source>
        <strain evidence="7 8">JCM 31581</strain>
    </source>
</reference>
<evidence type="ECO:0000256" key="3">
    <source>
        <dbReference type="ARBA" id="ARBA00022112"/>
    </source>
</evidence>
<dbReference type="Proteomes" id="UP000277864">
    <property type="component" value="Unassembled WGS sequence"/>
</dbReference>
<evidence type="ECO:0000313" key="7">
    <source>
        <dbReference type="EMBL" id="RST89570.1"/>
    </source>
</evidence>
<evidence type="ECO:0000256" key="1">
    <source>
        <dbReference type="ARBA" id="ARBA00006964"/>
    </source>
</evidence>
<sequence length="370" mass="41455">MKGNEFIQQFEKKFPLALAEKGDPVGLHIGTLHKPIQRVMITLDVRPEVVAEAIAKKVDLLVAKHPPIFRPIDRLVTDDPQIKMYADLLKHDIAVYAAHTNMDIVEDGLNDWFLEELGIKVTDYLHKTHELDQGLIQVTVPKSHSQVVRDALAEAGAGKIGNYEQCSYTSVGTGRFTPMSEANPTIGTVHQREEVAEEKIEMVFPIDTLAELIKALKESHPYEEPAYQVIPLMTGKKSYGIGRVGELATPMPLEEFVSHVKEVFDLQGLRLIANNTDRLVQRVGICGGSGQKFYPAALSKGCDVYITGDVYYHTGHDMLTADLPVIDPGHYIEQLCIPRIVSLCEQWKEKHHWNIEIIPSTVNTNPFSFR</sequence>
<dbReference type="SUPFAM" id="SSF102705">
    <property type="entry name" value="NIF3 (NGG1p interacting factor 3)-like"/>
    <property type="match status" value="1"/>
</dbReference>
<keyword evidence="4 5" id="KW-0479">Metal-binding</keyword>
<dbReference type="Pfam" id="PF01784">
    <property type="entry name" value="DUF34_NIF3"/>
    <property type="match status" value="1"/>
</dbReference>
<dbReference type="Gene3D" id="3.40.1390.30">
    <property type="entry name" value="NIF3 (NGG1p interacting factor 3)-like"/>
    <property type="match status" value="1"/>
</dbReference>
<dbReference type="AlphaFoldDB" id="A0A3S0A5P8"/>